<keyword evidence="3" id="KW-1185">Reference proteome</keyword>
<organism evidence="2 3">
    <name type="scientific">Glacieibacterium arshaanense</name>
    <dbReference type="NCBI Taxonomy" id="2511025"/>
    <lineage>
        <taxon>Bacteria</taxon>
        <taxon>Pseudomonadati</taxon>
        <taxon>Pseudomonadota</taxon>
        <taxon>Alphaproteobacteria</taxon>
        <taxon>Sphingomonadales</taxon>
        <taxon>Sphingosinicellaceae</taxon>
        <taxon>Glacieibacterium</taxon>
    </lineage>
</organism>
<reference evidence="2 3" key="1">
    <citation type="submission" date="2019-02" db="EMBL/GenBank/DDBJ databases">
        <title>Polymorphobacter sp. isolated from the lake at the Tibet of China.</title>
        <authorList>
            <person name="Li A."/>
        </authorList>
    </citation>
    <scope>NUCLEOTIDE SEQUENCE [LARGE SCALE GENOMIC DNA]</scope>
    <source>
        <strain evidence="2 3">DJ1R-1</strain>
    </source>
</reference>
<proteinExistence type="predicted"/>
<evidence type="ECO:0000313" key="2">
    <source>
        <dbReference type="EMBL" id="TFU03147.1"/>
    </source>
</evidence>
<dbReference type="EMBL" id="SIHO01000002">
    <property type="protein sequence ID" value="TFU03147.1"/>
    <property type="molecule type" value="Genomic_DNA"/>
</dbReference>
<feature type="compositionally biased region" description="Low complexity" evidence="1">
    <location>
        <begin position="24"/>
        <end position="46"/>
    </location>
</feature>
<accession>A0A4Y9EM90</accession>
<dbReference type="RefSeq" id="WP_135245739.1">
    <property type="nucleotide sequence ID" value="NZ_SIHO01000002.1"/>
</dbReference>
<feature type="region of interest" description="Disordered" evidence="1">
    <location>
        <begin position="15"/>
        <end position="59"/>
    </location>
</feature>
<dbReference type="OrthoDB" id="7391233at2"/>
<dbReference type="Proteomes" id="UP000297737">
    <property type="component" value="Unassembled WGS sequence"/>
</dbReference>
<evidence type="ECO:0000313" key="3">
    <source>
        <dbReference type="Proteomes" id="UP000297737"/>
    </source>
</evidence>
<protein>
    <submittedName>
        <fullName evidence="2">Uncharacterized protein</fullName>
    </submittedName>
</protein>
<name>A0A4Y9EM90_9SPHN</name>
<sequence>MGLWLLAALPVPVAAQPAPPPSPSDLAAQPLDRAPASATPASTAPTMLKPAPTDTTQPRVRSVIVFGNDPCPKATSSDEIVVCARQPDEDRYRIPPGLRTANSGVQVSPFVQDRSLMLGSGAGGAGGGIGQCSSIGPGGYTGCMQQEINNWANPN</sequence>
<dbReference type="AlphaFoldDB" id="A0A4Y9EM90"/>
<gene>
    <name evidence="2" type="ORF">EUV02_08095</name>
</gene>
<evidence type="ECO:0000256" key="1">
    <source>
        <dbReference type="SAM" id="MobiDB-lite"/>
    </source>
</evidence>
<comment type="caution">
    <text evidence="2">The sequence shown here is derived from an EMBL/GenBank/DDBJ whole genome shotgun (WGS) entry which is preliminary data.</text>
</comment>